<proteinExistence type="predicted"/>
<accession>A0A9D4LQX3</accession>
<evidence type="ECO:0000313" key="2">
    <source>
        <dbReference type="Proteomes" id="UP000828390"/>
    </source>
</evidence>
<dbReference type="AlphaFoldDB" id="A0A9D4LQX3"/>
<reference evidence="1" key="1">
    <citation type="journal article" date="2019" name="bioRxiv">
        <title>The Genome of the Zebra Mussel, Dreissena polymorpha: A Resource for Invasive Species Research.</title>
        <authorList>
            <person name="McCartney M.A."/>
            <person name="Auch B."/>
            <person name="Kono T."/>
            <person name="Mallez S."/>
            <person name="Zhang Y."/>
            <person name="Obille A."/>
            <person name="Becker A."/>
            <person name="Abrahante J.E."/>
            <person name="Garbe J."/>
            <person name="Badalamenti J.P."/>
            <person name="Herman A."/>
            <person name="Mangelson H."/>
            <person name="Liachko I."/>
            <person name="Sullivan S."/>
            <person name="Sone E.D."/>
            <person name="Koren S."/>
            <person name="Silverstein K.A.T."/>
            <person name="Beckman K.B."/>
            <person name="Gohl D.M."/>
        </authorList>
    </citation>
    <scope>NUCLEOTIDE SEQUENCE</scope>
    <source>
        <strain evidence="1">Duluth1</strain>
        <tissue evidence="1">Whole animal</tissue>
    </source>
</reference>
<organism evidence="1 2">
    <name type="scientific">Dreissena polymorpha</name>
    <name type="common">Zebra mussel</name>
    <name type="synonym">Mytilus polymorpha</name>
    <dbReference type="NCBI Taxonomy" id="45954"/>
    <lineage>
        <taxon>Eukaryota</taxon>
        <taxon>Metazoa</taxon>
        <taxon>Spiralia</taxon>
        <taxon>Lophotrochozoa</taxon>
        <taxon>Mollusca</taxon>
        <taxon>Bivalvia</taxon>
        <taxon>Autobranchia</taxon>
        <taxon>Heteroconchia</taxon>
        <taxon>Euheterodonta</taxon>
        <taxon>Imparidentia</taxon>
        <taxon>Neoheterodontei</taxon>
        <taxon>Myida</taxon>
        <taxon>Dreissenoidea</taxon>
        <taxon>Dreissenidae</taxon>
        <taxon>Dreissena</taxon>
    </lineage>
</organism>
<dbReference type="Gene3D" id="3.90.70.80">
    <property type="match status" value="1"/>
</dbReference>
<dbReference type="EMBL" id="JAIWYP010000002">
    <property type="protein sequence ID" value="KAH3862152.1"/>
    <property type="molecule type" value="Genomic_DNA"/>
</dbReference>
<name>A0A9D4LQX3_DREPO</name>
<keyword evidence="2" id="KW-1185">Reference proteome</keyword>
<protein>
    <submittedName>
        <fullName evidence="1">Uncharacterized protein</fullName>
    </submittedName>
</protein>
<gene>
    <name evidence="1" type="ORF">DPMN_025117</name>
</gene>
<comment type="caution">
    <text evidence="1">The sequence shown here is derived from an EMBL/GenBank/DDBJ whole genome shotgun (WGS) entry which is preliminary data.</text>
</comment>
<dbReference type="Proteomes" id="UP000828390">
    <property type="component" value="Unassembled WGS sequence"/>
</dbReference>
<reference evidence="1" key="2">
    <citation type="submission" date="2020-11" db="EMBL/GenBank/DDBJ databases">
        <authorList>
            <person name="McCartney M.A."/>
            <person name="Auch B."/>
            <person name="Kono T."/>
            <person name="Mallez S."/>
            <person name="Becker A."/>
            <person name="Gohl D.M."/>
            <person name="Silverstein K.A.T."/>
            <person name="Koren S."/>
            <person name="Bechman K.B."/>
            <person name="Herman A."/>
            <person name="Abrahante J.E."/>
            <person name="Garbe J."/>
        </authorList>
    </citation>
    <scope>NUCLEOTIDE SEQUENCE</scope>
    <source>
        <strain evidence="1">Duluth1</strain>
        <tissue evidence="1">Whole animal</tissue>
    </source>
</reference>
<sequence>MRRQRTWGTELELLAVATYLDTSIWEYTEQYPQRSQNWKWIKIQKFQPHPQDPAVDGPPIHGMFYLHHTNGNHYDGVFPDKNSSAISGNE</sequence>
<evidence type="ECO:0000313" key="1">
    <source>
        <dbReference type="EMBL" id="KAH3862152.1"/>
    </source>
</evidence>